<evidence type="ECO:0000256" key="2">
    <source>
        <dbReference type="SAM" id="Phobius"/>
    </source>
</evidence>
<keyword evidence="5" id="KW-1185">Reference proteome</keyword>
<sequence>MRSITLCSAVCVCVCVCACVCVCGQLAIHVAGVLISVRSRHDDAMTIQTSSLTSTSVTFALFFFCSEFNCVSGSLRDGFRRRCRRRTTYQRARIIVHAHTGMRSGNRRGRSEPGCARRLPPRYG</sequence>
<evidence type="ECO:0000313" key="4">
    <source>
        <dbReference type="EMBL" id="GBP91293.1"/>
    </source>
</evidence>
<proteinExistence type="predicted"/>
<keyword evidence="2" id="KW-0472">Membrane</keyword>
<accession>A0A4C1ZWR7</accession>
<comment type="caution">
    <text evidence="4">The sequence shown here is derived from an EMBL/GenBank/DDBJ whole genome shotgun (WGS) entry which is preliminary data.</text>
</comment>
<gene>
    <name evidence="4" type="ORF">EVAR_96493_1</name>
</gene>
<feature type="chain" id="PRO_5020034506" description="Secreted protein" evidence="3">
    <location>
        <begin position="20"/>
        <end position="124"/>
    </location>
</feature>
<dbReference type="Proteomes" id="UP000299102">
    <property type="component" value="Unassembled WGS sequence"/>
</dbReference>
<protein>
    <recommendedName>
        <fullName evidence="6">Secreted protein</fullName>
    </recommendedName>
</protein>
<feature type="signal peptide" evidence="3">
    <location>
        <begin position="1"/>
        <end position="19"/>
    </location>
</feature>
<reference evidence="4 5" key="1">
    <citation type="journal article" date="2019" name="Commun. Biol.">
        <title>The bagworm genome reveals a unique fibroin gene that provides high tensile strength.</title>
        <authorList>
            <person name="Kono N."/>
            <person name="Nakamura H."/>
            <person name="Ohtoshi R."/>
            <person name="Tomita M."/>
            <person name="Numata K."/>
            <person name="Arakawa K."/>
        </authorList>
    </citation>
    <scope>NUCLEOTIDE SEQUENCE [LARGE SCALE GENOMIC DNA]</scope>
</reference>
<dbReference type="AlphaFoldDB" id="A0A4C1ZWR7"/>
<evidence type="ECO:0008006" key="6">
    <source>
        <dbReference type="Google" id="ProtNLM"/>
    </source>
</evidence>
<evidence type="ECO:0000256" key="3">
    <source>
        <dbReference type="SAM" id="SignalP"/>
    </source>
</evidence>
<name>A0A4C1ZWR7_EUMVA</name>
<feature type="transmembrane region" description="Helical" evidence="2">
    <location>
        <begin position="51"/>
        <end position="75"/>
    </location>
</feature>
<evidence type="ECO:0000256" key="1">
    <source>
        <dbReference type="SAM" id="MobiDB-lite"/>
    </source>
</evidence>
<keyword evidence="3" id="KW-0732">Signal</keyword>
<keyword evidence="2" id="KW-1133">Transmembrane helix</keyword>
<organism evidence="4 5">
    <name type="scientific">Eumeta variegata</name>
    <name type="common">Bagworm moth</name>
    <name type="synonym">Eumeta japonica</name>
    <dbReference type="NCBI Taxonomy" id="151549"/>
    <lineage>
        <taxon>Eukaryota</taxon>
        <taxon>Metazoa</taxon>
        <taxon>Ecdysozoa</taxon>
        <taxon>Arthropoda</taxon>
        <taxon>Hexapoda</taxon>
        <taxon>Insecta</taxon>
        <taxon>Pterygota</taxon>
        <taxon>Neoptera</taxon>
        <taxon>Endopterygota</taxon>
        <taxon>Lepidoptera</taxon>
        <taxon>Glossata</taxon>
        <taxon>Ditrysia</taxon>
        <taxon>Tineoidea</taxon>
        <taxon>Psychidae</taxon>
        <taxon>Oiketicinae</taxon>
        <taxon>Eumeta</taxon>
    </lineage>
</organism>
<feature type="region of interest" description="Disordered" evidence="1">
    <location>
        <begin position="103"/>
        <end position="124"/>
    </location>
</feature>
<keyword evidence="2" id="KW-0812">Transmembrane</keyword>
<evidence type="ECO:0000313" key="5">
    <source>
        <dbReference type="Proteomes" id="UP000299102"/>
    </source>
</evidence>
<dbReference type="EMBL" id="BGZK01002157">
    <property type="protein sequence ID" value="GBP91293.1"/>
    <property type="molecule type" value="Genomic_DNA"/>
</dbReference>